<accession>A0ABR7L5V5</accession>
<evidence type="ECO:0000313" key="3">
    <source>
        <dbReference type="Proteomes" id="UP000734823"/>
    </source>
</evidence>
<evidence type="ECO:0000313" key="2">
    <source>
        <dbReference type="EMBL" id="MBC6448066.1"/>
    </source>
</evidence>
<comment type="caution">
    <text evidence="2">The sequence shown here is derived from an EMBL/GenBank/DDBJ whole genome shotgun (WGS) entry which is preliminary data.</text>
</comment>
<evidence type="ECO:0000256" key="1">
    <source>
        <dbReference type="SAM" id="MobiDB-lite"/>
    </source>
</evidence>
<keyword evidence="3" id="KW-1185">Reference proteome</keyword>
<organism evidence="2 3">
    <name type="scientific">Actinokineospora xionganensis</name>
    <dbReference type="NCBI Taxonomy" id="2684470"/>
    <lineage>
        <taxon>Bacteria</taxon>
        <taxon>Bacillati</taxon>
        <taxon>Actinomycetota</taxon>
        <taxon>Actinomycetes</taxon>
        <taxon>Pseudonocardiales</taxon>
        <taxon>Pseudonocardiaceae</taxon>
        <taxon>Actinokineospora</taxon>
    </lineage>
</organism>
<evidence type="ECO:0008006" key="4">
    <source>
        <dbReference type="Google" id="ProtNLM"/>
    </source>
</evidence>
<feature type="region of interest" description="Disordered" evidence="1">
    <location>
        <begin position="284"/>
        <end position="322"/>
    </location>
</feature>
<proteinExistence type="predicted"/>
<name>A0ABR7L5V5_9PSEU</name>
<protein>
    <recommendedName>
        <fullName evidence="4">WXG100 family type VII secretion target</fullName>
    </recommendedName>
</protein>
<dbReference type="EMBL" id="JABVED010000006">
    <property type="protein sequence ID" value="MBC6448066.1"/>
    <property type="molecule type" value="Genomic_DNA"/>
</dbReference>
<sequence length="322" mass="35514">MPWRTDSDLRDIALQLGGKFIEMLTKAGGWVPNHGGMGRDGNPRNVVTDGVIFDAELFMALDPQKITDEYLRLQRAARATGEDSEALAELEVAGSRLATWHGSAATEFAKQMSFIQTFMDQQEDRLLLAVKAMGMTCQLTVDMRNSYYDLAEAAIAACELEMEQQTTRDAKAALGMGTEAVKAGINLFTGNIKDLARAGIDAFVSMTSKGAEIALEGSEAGQVIDNYQRARDRLRRSWEDGLWAIRDWINNQEVELSRDKLPLLEPLDPCADIDSPDFSYDKFSSHYQPPASFGPKVAEERKKMTEEHEPSGVIAERLGGAG</sequence>
<gene>
    <name evidence="2" type="ORF">GPZ80_12900</name>
</gene>
<reference evidence="2 3" key="1">
    <citation type="submission" date="2020-06" db="EMBL/GenBank/DDBJ databases">
        <title>Actinokineospora xiongansis sp. nov., isolated from soil of Baiyangdian.</title>
        <authorList>
            <person name="Zhang X."/>
        </authorList>
    </citation>
    <scope>NUCLEOTIDE SEQUENCE [LARGE SCALE GENOMIC DNA]</scope>
    <source>
        <strain evidence="2 3">HBU206404</strain>
    </source>
</reference>
<feature type="compositionally biased region" description="Basic and acidic residues" evidence="1">
    <location>
        <begin position="297"/>
        <end position="310"/>
    </location>
</feature>
<dbReference type="Proteomes" id="UP000734823">
    <property type="component" value="Unassembled WGS sequence"/>
</dbReference>
<dbReference type="RefSeq" id="WP_187220565.1">
    <property type="nucleotide sequence ID" value="NZ_JABVED010000006.1"/>
</dbReference>